<reference evidence="6" key="1">
    <citation type="submission" date="2025-08" db="UniProtKB">
        <authorList>
            <consortium name="Ensembl"/>
        </authorList>
    </citation>
    <scope>IDENTIFICATION</scope>
</reference>
<dbReference type="FunFam" id="2.60.40.420:FF:000028">
    <property type="entry name" value="Ceruloplasmin"/>
    <property type="match status" value="1"/>
</dbReference>
<dbReference type="AlphaFoldDB" id="A0A8C4QM48"/>
<dbReference type="InterPro" id="IPR033138">
    <property type="entry name" value="Cu_oxidase_CS"/>
</dbReference>
<evidence type="ECO:0000259" key="5">
    <source>
        <dbReference type="Pfam" id="PF07732"/>
    </source>
</evidence>
<evidence type="ECO:0000256" key="2">
    <source>
        <dbReference type="ARBA" id="ARBA00022723"/>
    </source>
</evidence>
<evidence type="ECO:0000256" key="3">
    <source>
        <dbReference type="ARBA" id="ARBA00023002"/>
    </source>
</evidence>
<comment type="similarity">
    <text evidence="1">Belongs to the multicopper oxidase family.</text>
</comment>
<dbReference type="PANTHER" id="PTHR11709">
    <property type="entry name" value="MULTI-COPPER OXIDASE"/>
    <property type="match status" value="1"/>
</dbReference>
<dbReference type="PROSITE" id="PS00079">
    <property type="entry name" value="MULTICOPPER_OXIDASE1"/>
    <property type="match status" value="1"/>
</dbReference>
<dbReference type="InterPro" id="IPR011707">
    <property type="entry name" value="Cu-oxidase-like_N"/>
</dbReference>
<dbReference type="InterPro" id="IPR008972">
    <property type="entry name" value="Cupredoxin"/>
</dbReference>
<organism evidence="6 7">
    <name type="scientific">Eptatretus burgeri</name>
    <name type="common">Inshore hagfish</name>
    <dbReference type="NCBI Taxonomy" id="7764"/>
    <lineage>
        <taxon>Eukaryota</taxon>
        <taxon>Metazoa</taxon>
        <taxon>Chordata</taxon>
        <taxon>Craniata</taxon>
        <taxon>Vertebrata</taxon>
        <taxon>Cyclostomata</taxon>
        <taxon>Myxini</taxon>
        <taxon>Myxiniformes</taxon>
        <taxon>Myxinidae</taxon>
        <taxon>Eptatretinae</taxon>
        <taxon>Eptatretus</taxon>
    </lineage>
</organism>
<dbReference type="Gene3D" id="2.60.40.420">
    <property type="entry name" value="Cupredoxins - blue copper proteins"/>
    <property type="match status" value="2"/>
</dbReference>
<dbReference type="OMA" id="KCANSAR"/>
<dbReference type="Proteomes" id="UP000694388">
    <property type="component" value="Unplaced"/>
</dbReference>
<protein>
    <recommendedName>
        <fullName evidence="5">Plastocyanin-like domain-containing protein</fullName>
    </recommendedName>
</protein>
<dbReference type="Ensembl" id="ENSEBUT00000018158.1">
    <property type="protein sequence ID" value="ENSEBUP00000017582.1"/>
    <property type="gene ID" value="ENSEBUG00000010993.1"/>
</dbReference>
<dbReference type="InterPro" id="IPR045087">
    <property type="entry name" value="Cu-oxidase_fam"/>
</dbReference>
<keyword evidence="7" id="KW-1185">Reference proteome</keyword>
<sequence length="397" mass="44373">MLRWTFRGRMTRLFPGQNYTYTWLSKPDHGPTPADPDCLTWIYHSHVDAVRDVAAGLIGPLIVCKKGALLNPDKLTAPHFFIMFSVVDENLSWYLEENVKRFCSNPSSVDVDDEDFQESNKMHSINGYVYGNLKGLEMCAGADVTWHLVGMGNEVDIHSAFFHGATLVSKYHRVDNINLFPATFVTAHQKPVKPGTWLLSCNINDHILAGMQALYHVNNCGWKVSAEPVGGGKQREYFIAAQEVIWNYGPGGINNFNGQPLDKPGSDSAPFFDHESNHLGGSYWKAVFRGYTDANFFTQQNRSPKEAHMGLLGPAIRAEVGDSLSVTFFNNATYTYSIQVHGLSYNKENEGVPYQDNVPGEHGNLNVLHATAKQSWGKFTVHCGHHMYRHGEIFSNG</sequence>
<keyword evidence="3" id="KW-0560">Oxidoreductase</keyword>
<dbReference type="Pfam" id="PF07732">
    <property type="entry name" value="Cu-oxidase_3"/>
    <property type="match status" value="1"/>
</dbReference>
<evidence type="ECO:0000256" key="1">
    <source>
        <dbReference type="ARBA" id="ARBA00010609"/>
    </source>
</evidence>
<proteinExistence type="inferred from homology"/>
<accession>A0A8C4QM48</accession>
<dbReference type="SUPFAM" id="SSF49503">
    <property type="entry name" value="Cupredoxins"/>
    <property type="match status" value="3"/>
</dbReference>
<evidence type="ECO:0000256" key="4">
    <source>
        <dbReference type="ARBA" id="ARBA00023008"/>
    </source>
</evidence>
<keyword evidence="4" id="KW-0186">Copper</keyword>
<reference evidence="6" key="2">
    <citation type="submission" date="2025-09" db="UniProtKB">
        <authorList>
            <consortium name="Ensembl"/>
        </authorList>
    </citation>
    <scope>IDENTIFICATION</scope>
</reference>
<keyword evidence="2" id="KW-0479">Metal-binding</keyword>
<dbReference type="PANTHER" id="PTHR11709:SF394">
    <property type="entry name" value="FI03373P-RELATED"/>
    <property type="match status" value="1"/>
</dbReference>
<dbReference type="GO" id="GO:0005507">
    <property type="term" value="F:copper ion binding"/>
    <property type="evidence" value="ECO:0007669"/>
    <property type="project" value="InterPro"/>
</dbReference>
<dbReference type="GO" id="GO:0016491">
    <property type="term" value="F:oxidoreductase activity"/>
    <property type="evidence" value="ECO:0007669"/>
    <property type="project" value="UniProtKB-KW"/>
</dbReference>
<evidence type="ECO:0000313" key="7">
    <source>
        <dbReference type="Proteomes" id="UP000694388"/>
    </source>
</evidence>
<evidence type="ECO:0000313" key="6">
    <source>
        <dbReference type="Ensembl" id="ENSEBUP00000017582.1"/>
    </source>
</evidence>
<feature type="domain" description="Plastocyanin-like" evidence="5">
    <location>
        <begin position="311"/>
        <end position="387"/>
    </location>
</feature>
<name>A0A8C4QM48_EPTBU</name>
<dbReference type="GeneTree" id="ENSGT00940000155866"/>